<dbReference type="Proteomes" id="UP001381693">
    <property type="component" value="Unassembled WGS sequence"/>
</dbReference>
<proteinExistence type="predicted"/>
<dbReference type="InterPro" id="IPR002110">
    <property type="entry name" value="Ankyrin_rpt"/>
</dbReference>
<dbReference type="InterPro" id="IPR036770">
    <property type="entry name" value="Ankyrin_rpt-contain_sf"/>
</dbReference>
<dbReference type="AlphaFoldDB" id="A0AAN8WMR4"/>
<keyword evidence="2 3" id="KW-0040">ANK repeat</keyword>
<evidence type="ECO:0000256" key="3">
    <source>
        <dbReference type="PROSITE-ProRule" id="PRU00023"/>
    </source>
</evidence>
<dbReference type="PROSITE" id="PS50088">
    <property type="entry name" value="ANK_REPEAT"/>
    <property type="match status" value="1"/>
</dbReference>
<protein>
    <submittedName>
        <fullName evidence="4">Ankyrin repeat domain-containing protein 33B</fullName>
    </submittedName>
</protein>
<organism evidence="4 5">
    <name type="scientific">Halocaridina rubra</name>
    <name type="common">Hawaiian red shrimp</name>
    <dbReference type="NCBI Taxonomy" id="373956"/>
    <lineage>
        <taxon>Eukaryota</taxon>
        <taxon>Metazoa</taxon>
        <taxon>Ecdysozoa</taxon>
        <taxon>Arthropoda</taxon>
        <taxon>Crustacea</taxon>
        <taxon>Multicrustacea</taxon>
        <taxon>Malacostraca</taxon>
        <taxon>Eumalacostraca</taxon>
        <taxon>Eucarida</taxon>
        <taxon>Decapoda</taxon>
        <taxon>Pleocyemata</taxon>
        <taxon>Caridea</taxon>
        <taxon>Atyoidea</taxon>
        <taxon>Atyidae</taxon>
        <taxon>Halocaridina</taxon>
    </lineage>
</organism>
<accession>A0AAN8WMR4</accession>
<evidence type="ECO:0000313" key="5">
    <source>
        <dbReference type="Proteomes" id="UP001381693"/>
    </source>
</evidence>
<dbReference type="PANTHER" id="PTHR24173:SF40">
    <property type="entry name" value="AGAP006757-PA"/>
    <property type="match status" value="1"/>
</dbReference>
<evidence type="ECO:0000256" key="1">
    <source>
        <dbReference type="ARBA" id="ARBA00022737"/>
    </source>
</evidence>
<dbReference type="EMBL" id="JAXCGZ010017071">
    <property type="protein sequence ID" value="KAK7068955.1"/>
    <property type="molecule type" value="Genomic_DNA"/>
</dbReference>
<feature type="repeat" description="ANK" evidence="3">
    <location>
        <begin position="26"/>
        <end position="58"/>
    </location>
</feature>
<sequence length="141" mass="15740">MRHTEVVSHLVNKCNRTVDLDARNALGFTPLMKAALQGRTKIAKILLFAGASPHLRDFGRGLCAVEWASYTGRHVCSELIDSVQKSCSSHIRERWTSDPDLKSHSSTSINTLGQGDNKESWIKHKVRSISMPPIFQEELIA</sequence>
<dbReference type="Pfam" id="PF12796">
    <property type="entry name" value="Ank_2"/>
    <property type="match status" value="1"/>
</dbReference>
<name>A0AAN8WMR4_HALRR</name>
<comment type="caution">
    <text evidence="4">The sequence shown here is derived from an EMBL/GenBank/DDBJ whole genome shotgun (WGS) entry which is preliminary data.</text>
</comment>
<keyword evidence="1" id="KW-0677">Repeat</keyword>
<evidence type="ECO:0000313" key="4">
    <source>
        <dbReference type="EMBL" id="KAK7068955.1"/>
    </source>
</evidence>
<evidence type="ECO:0000256" key="2">
    <source>
        <dbReference type="ARBA" id="ARBA00023043"/>
    </source>
</evidence>
<reference evidence="4 5" key="1">
    <citation type="submission" date="2023-11" db="EMBL/GenBank/DDBJ databases">
        <title>Halocaridina rubra genome assembly.</title>
        <authorList>
            <person name="Smith C."/>
        </authorList>
    </citation>
    <scope>NUCLEOTIDE SEQUENCE [LARGE SCALE GENOMIC DNA]</scope>
    <source>
        <strain evidence="4">EP-1</strain>
        <tissue evidence="4">Whole</tissue>
    </source>
</reference>
<dbReference type="PROSITE" id="PS50297">
    <property type="entry name" value="ANK_REP_REGION"/>
    <property type="match status" value="1"/>
</dbReference>
<dbReference type="PANTHER" id="PTHR24173">
    <property type="entry name" value="ANKYRIN REPEAT CONTAINING"/>
    <property type="match status" value="1"/>
</dbReference>
<dbReference type="SUPFAM" id="SSF48403">
    <property type="entry name" value="Ankyrin repeat"/>
    <property type="match status" value="1"/>
</dbReference>
<gene>
    <name evidence="4" type="primary">ANKRD33B</name>
    <name evidence="4" type="ORF">SK128_004953</name>
</gene>
<dbReference type="Gene3D" id="1.25.40.20">
    <property type="entry name" value="Ankyrin repeat-containing domain"/>
    <property type="match status" value="1"/>
</dbReference>
<keyword evidence="5" id="KW-1185">Reference proteome</keyword>